<name>G8XZ15_PICSO</name>
<reference evidence="1 2" key="1">
    <citation type="journal article" date="2012" name="G3 (Bethesda)">
        <title>Pichia sorbitophila, an interspecies yeast hybrid reveals early steps of genome resolution following polyploidization.</title>
        <authorList>
            <person name="Leh Louis V."/>
            <person name="Despons L."/>
            <person name="Friedrich A."/>
            <person name="Martin T."/>
            <person name="Durrens P."/>
            <person name="Casaregola S."/>
            <person name="Neuveglise C."/>
            <person name="Fairhead C."/>
            <person name="Marck C."/>
            <person name="Cruz J.A."/>
            <person name="Straub M.L."/>
            <person name="Kugler V."/>
            <person name="Sacerdot C."/>
            <person name="Uzunov Z."/>
            <person name="Thierry A."/>
            <person name="Weiss S."/>
            <person name="Bleykasten C."/>
            <person name="De Montigny J."/>
            <person name="Jacques N."/>
            <person name="Jung P."/>
            <person name="Lemaire M."/>
            <person name="Mallet S."/>
            <person name="Morel G."/>
            <person name="Richard G.F."/>
            <person name="Sarkar A."/>
            <person name="Savel G."/>
            <person name="Schacherer J."/>
            <person name="Seret M.L."/>
            <person name="Talla E."/>
            <person name="Samson G."/>
            <person name="Jubin C."/>
            <person name="Poulain J."/>
            <person name="Vacherie B."/>
            <person name="Barbe V."/>
            <person name="Pelletier E."/>
            <person name="Sherman D.J."/>
            <person name="Westhof E."/>
            <person name="Weissenbach J."/>
            <person name="Baret P.V."/>
            <person name="Wincker P."/>
            <person name="Gaillardin C."/>
            <person name="Dujon B."/>
            <person name="Souciet J.L."/>
        </authorList>
    </citation>
    <scope>NUCLEOTIDE SEQUENCE [LARGE SCALE GENOMIC DNA]</scope>
    <source>
        <strain evidence="2">ATCC MYA-4447 / BCRC 22081 / CBS 7064 / NBRC 10061 / NRRL Y-12695</strain>
    </source>
</reference>
<dbReference type="EMBL" id="FO082046">
    <property type="protein sequence ID" value="CCE86924.1"/>
    <property type="molecule type" value="Genomic_DNA"/>
</dbReference>
<evidence type="ECO:0000313" key="2">
    <source>
        <dbReference type="Proteomes" id="UP000005222"/>
    </source>
</evidence>
<dbReference type="HOGENOM" id="CLU_1142927_0_0_1"/>
<keyword evidence="2" id="KW-1185">Reference proteome</keyword>
<dbReference type="Proteomes" id="UP000005222">
    <property type="component" value="Chromosome N"/>
</dbReference>
<accession>G8XZ15</accession>
<evidence type="ECO:0000313" key="1">
    <source>
        <dbReference type="EMBL" id="CCE86924.1"/>
    </source>
</evidence>
<protein>
    <submittedName>
        <fullName evidence="1">Piso0_005447 protein</fullName>
    </submittedName>
</protein>
<gene>
    <name evidence="1" type="primary">Piso0_005447</name>
    <name evidence="1" type="ORF">GNLVRS01_PISO0N15303g</name>
</gene>
<dbReference type="InParanoid" id="G8XZ15"/>
<dbReference type="AlphaFoldDB" id="G8XZ15"/>
<sequence length="228" mass="26186">MIMLHYIQSSVSLSETIDFVLGLTVHENDIELQRTIVVVDETLFEPNANKKRLINPSLSYLSRLDSISIVNVDSISELLNFLYILCDPLPKHDVLETKHQIIVIYGLLEKLAKSLLTISDDDSKRFYEKDQNTALFINHAFHTLYNMSFFNNWNIYLGDPKNNDFEKHIKQSEYDQYLWNLDIPNTDPTFAPYDGIHNSGSVGYAIKKSIVNKAVPLGLVLSKWMTTV</sequence>
<organism evidence="1 2">
    <name type="scientific">Pichia sorbitophila (strain ATCC MYA-4447 / BCRC 22081 / CBS 7064 / NBRC 10061 / NRRL Y-12695)</name>
    <name type="common">Hybrid yeast</name>
    <dbReference type="NCBI Taxonomy" id="559304"/>
    <lineage>
        <taxon>Eukaryota</taxon>
        <taxon>Fungi</taxon>
        <taxon>Dikarya</taxon>
        <taxon>Ascomycota</taxon>
        <taxon>Saccharomycotina</taxon>
        <taxon>Pichiomycetes</taxon>
        <taxon>Debaryomycetaceae</taxon>
        <taxon>Millerozyma</taxon>
    </lineage>
</organism>
<proteinExistence type="predicted"/>